<dbReference type="InterPro" id="IPR043822">
    <property type="entry name" value="EsV_1_7_cys"/>
</dbReference>
<dbReference type="AlphaFoldDB" id="A0A7S3XZM6"/>
<evidence type="ECO:0000313" key="1">
    <source>
        <dbReference type="EMBL" id="CAE0636891.1"/>
    </source>
</evidence>
<evidence type="ECO:0008006" key="2">
    <source>
        <dbReference type="Google" id="ProtNLM"/>
    </source>
</evidence>
<dbReference type="Pfam" id="PF19114">
    <property type="entry name" value="EsV_1_7_cys"/>
    <property type="match status" value="7"/>
</dbReference>
<proteinExistence type="predicted"/>
<name>A0A7S3XZM6_HETAK</name>
<gene>
    <name evidence="1" type="ORF">HAKA00212_LOCUS15665</name>
</gene>
<organism evidence="1">
    <name type="scientific">Heterosigma akashiwo</name>
    <name type="common">Chromophytic alga</name>
    <name type="synonym">Heterosigma carterae</name>
    <dbReference type="NCBI Taxonomy" id="2829"/>
    <lineage>
        <taxon>Eukaryota</taxon>
        <taxon>Sar</taxon>
        <taxon>Stramenopiles</taxon>
        <taxon>Ochrophyta</taxon>
        <taxon>Raphidophyceae</taxon>
        <taxon>Chattonellales</taxon>
        <taxon>Chattonellaceae</taxon>
        <taxon>Heterosigma</taxon>
    </lineage>
</organism>
<dbReference type="Gene3D" id="6.10.140.110">
    <property type="match status" value="2"/>
</dbReference>
<reference evidence="1" key="1">
    <citation type="submission" date="2021-01" db="EMBL/GenBank/DDBJ databases">
        <authorList>
            <person name="Corre E."/>
            <person name="Pelletier E."/>
            <person name="Niang G."/>
            <person name="Scheremetjew M."/>
            <person name="Finn R."/>
            <person name="Kale V."/>
            <person name="Holt S."/>
            <person name="Cochrane G."/>
            <person name="Meng A."/>
            <person name="Brown T."/>
            <person name="Cohen L."/>
        </authorList>
    </citation>
    <scope>NUCLEOTIDE SEQUENCE</scope>
    <source>
        <strain evidence="1">CCMP3107</strain>
    </source>
</reference>
<dbReference type="EMBL" id="HBIU01034072">
    <property type="protein sequence ID" value="CAE0636891.1"/>
    <property type="molecule type" value="Transcribed_RNA"/>
</dbReference>
<protein>
    <recommendedName>
        <fullName evidence="2">EsV-1-7</fullName>
    </recommendedName>
</protein>
<accession>A0A7S3XZM6</accession>
<sequence>MVDVKGKLCERAGCDKRPYYNFEGATPRFCQQHQTEGMINLILARKKKCEHEGCTRVPSFNFHGASKGRFCSQHKEEGMKNIFAACKHAECTKHSSYNFEAGQQPKFCAQHKLQGMVNVKHAAASSEQAQKKEGGMPRRVRRNTRTCEQAGCSKGPTFGFQDEQEGRFCEEHKVNGMVDVKNEVCEHAGCHKAPTFTFKGQWYLRFCARHKLEGMVERAKQDKRQGKRTCKHPGCSTWARGMFCPEHKSKDMGGMKGKQNELVASGQKQAFSDSDSDESMLRKKRRTCEQAGCSAAPLFNFEGEQEGRFCEEHKVNGMVGMKSDEVRSANKARRDLGTVLEGTCPPPPLPPLPPTSSVYEHVGGSSKPASSHVRWASMLVYEEVGLTL</sequence>
<dbReference type="SMART" id="SM01425">
    <property type="entry name" value="EsV_1_7"/>
    <property type="match status" value="7"/>
</dbReference>